<reference evidence="9 10" key="1">
    <citation type="submission" date="2019-07" db="EMBL/GenBank/DDBJ databases">
        <title>Chromosome genome assembly for large yellow croaker.</title>
        <authorList>
            <person name="Xiao S."/>
        </authorList>
    </citation>
    <scope>NUCLEOTIDE SEQUENCE [LARGE SCALE GENOMIC DNA]</scope>
    <source>
        <strain evidence="9">JMULYC20181020</strain>
        <tissue evidence="9">Muscle</tissue>
    </source>
</reference>
<comment type="subcellular location">
    <subcellularLocation>
        <location evidence="1">Late endosome membrane</location>
        <topology evidence="1">Peripheral membrane protein</topology>
    </subcellularLocation>
</comment>
<dbReference type="GO" id="GO:0006623">
    <property type="term" value="P:protein targeting to vacuole"/>
    <property type="evidence" value="ECO:0007669"/>
    <property type="project" value="TreeGrafter"/>
</dbReference>
<comment type="function">
    <text evidence="6">Component of the ESCRT-I complex, a regulator of vesicular trafficking process. Required for the sorting of endocytic ubiquitinated cargos into multivesicular bodies. May be involved in cell growth and differentiation.</text>
</comment>
<evidence type="ECO:0000256" key="3">
    <source>
        <dbReference type="ARBA" id="ARBA00022448"/>
    </source>
</evidence>
<dbReference type="InterPro" id="IPR009851">
    <property type="entry name" value="Mod_r"/>
</dbReference>
<dbReference type="PROSITE" id="PS51314">
    <property type="entry name" value="VPS37_C"/>
    <property type="match status" value="1"/>
</dbReference>
<dbReference type="PANTHER" id="PTHR13678">
    <property type="entry name" value="VACUOLAR PROTEIN SORTING-ASSOCIATED PROTEIN 37"/>
    <property type="match status" value="1"/>
</dbReference>
<organism evidence="9 10">
    <name type="scientific">Larimichthys crocea</name>
    <name type="common">Large yellow croaker</name>
    <name type="synonym">Pseudosciaena crocea</name>
    <dbReference type="NCBI Taxonomy" id="215358"/>
    <lineage>
        <taxon>Eukaryota</taxon>
        <taxon>Metazoa</taxon>
        <taxon>Chordata</taxon>
        <taxon>Craniata</taxon>
        <taxon>Vertebrata</taxon>
        <taxon>Euteleostomi</taxon>
        <taxon>Actinopterygii</taxon>
        <taxon>Neopterygii</taxon>
        <taxon>Teleostei</taxon>
        <taxon>Neoteleostei</taxon>
        <taxon>Acanthomorphata</taxon>
        <taxon>Eupercaria</taxon>
        <taxon>Sciaenidae</taxon>
        <taxon>Larimichthys</taxon>
    </lineage>
</organism>
<dbReference type="Pfam" id="PF07200">
    <property type="entry name" value="Mod_r"/>
    <property type="match status" value="1"/>
</dbReference>
<keyword evidence="5 7" id="KW-0653">Protein transport</keyword>
<accession>A0A6G0IUW3</accession>
<dbReference type="AlphaFoldDB" id="A0A6G0IUW3"/>
<proteinExistence type="inferred from homology"/>
<name>A0A6G0IUW3_LARCR</name>
<keyword evidence="3 7" id="KW-0813">Transport</keyword>
<comment type="caution">
    <text evidence="9">The sequence shown here is derived from an EMBL/GenBank/DDBJ whole genome shotgun (WGS) entry which is preliminary data.</text>
</comment>
<evidence type="ECO:0000256" key="6">
    <source>
        <dbReference type="ARBA" id="ARBA00025010"/>
    </source>
</evidence>
<dbReference type="GO" id="GO:0043162">
    <property type="term" value="P:ubiquitin-dependent protein catabolic process via the multivesicular body sorting pathway"/>
    <property type="evidence" value="ECO:0007669"/>
    <property type="project" value="TreeGrafter"/>
</dbReference>
<evidence type="ECO:0000256" key="4">
    <source>
        <dbReference type="ARBA" id="ARBA00022753"/>
    </source>
</evidence>
<evidence type="ECO:0000313" key="9">
    <source>
        <dbReference type="EMBL" id="KAE8295042.1"/>
    </source>
</evidence>
<dbReference type="GO" id="GO:0000813">
    <property type="term" value="C:ESCRT I complex"/>
    <property type="evidence" value="ECO:0007669"/>
    <property type="project" value="UniProtKB-ARBA"/>
</dbReference>
<dbReference type="GO" id="GO:0031902">
    <property type="term" value="C:late endosome membrane"/>
    <property type="evidence" value="ECO:0007669"/>
    <property type="project" value="UniProtKB-SubCell"/>
</dbReference>
<feature type="domain" description="VPS37 C-terminal" evidence="8">
    <location>
        <begin position="78"/>
        <end position="167"/>
    </location>
</feature>
<evidence type="ECO:0000313" key="10">
    <source>
        <dbReference type="Proteomes" id="UP000424527"/>
    </source>
</evidence>
<evidence type="ECO:0000256" key="5">
    <source>
        <dbReference type="ARBA" id="ARBA00022927"/>
    </source>
</evidence>
<comment type="similarity">
    <text evidence="2">Belongs to the VPS37 family.</text>
</comment>
<sequence>MSLSVQFGALRTRELRELLEDEDKINHIIRRSEKVQRLQRAADRMLLSNQKLAKVCLSQKPTFRDTKLLLAMKYKELEKVRSIIQAKQEQLAERHSMQYVQWRLLKKINHAEEDCELLFQRFVEKKTPLADFLDSFLSSRKLQHISLFLLKKLQEIMELKSTQNLSEVHAQHFSAGFPEQIHDACLPVCSLPTAVVLPACSLHPPFLLPFATHGQCVQHLPFCHDYNESLYAGGVHGRGHKWPARSVRLQPLKAQQKRHQHTPQ</sequence>
<evidence type="ECO:0000256" key="2">
    <source>
        <dbReference type="ARBA" id="ARBA00007617"/>
    </source>
</evidence>
<protein>
    <submittedName>
        <fullName evidence="9">Vacuolar protein sorting-associated protein 37D</fullName>
    </submittedName>
</protein>
<keyword evidence="4" id="KW-0967">Endosome</keyword>
<dbReference type="GO" id="GO:0006612">
    <property type="term" value="P:protein targeting to membrane"/>
    <property type="evidence" value="ECO:0007669"/>
    <property type="project" value="TreeGrafter"/>
</dbReference>
<evidence type="ECO:0000256" key="1">
    <source>
        <dbReference type="ARBA" id="ARBA00004633"/>
    </source>
</evidence>
<dbReference type="PANTHER" id="PTHR13678:SF24">
    <property type="entry name" value="SI:CH211-284F22.3"/>
    <property type="match status" value="1"/>
</dbReference>
<evidence type="ECO:0000256" key="7">
    <source>
        <dbReference type="PROSITE-ProRule" id="PRU00646"/>
    </source>
</evidence>
<keyword evidence="10" id="KW-1185">Reference proteome</keyword>
<dbReference type="EMBL" id="REGW02000006">
    <property type="protein sequence ID" value="KAE8295042.1"/>
    <property type="molecule type" value="Genomic_DNA"/>
</dbReference>
<gene>
    <name evidence="9" type="ORF">D5F01_LYC05965</name>
</gene>
<evidence type="ECO:0000259" key="8">
    <source>
        <dbReference type="PROSITE" id="PS51314"/>
    </source>
</evidence>
<dbReference type="Proteomes" id="UP000424527">
    <property type="component" value="Unassembled WGS sequence"/>
</dbReference>